<dbReference type="EMBL" id="WTPW01001093">
    <property type="protein sequence ID" value="KAF0457493.1"/>
    <property type="molecule type" value="Genomic_DNA"/>
</dbReference>
<reference evidence="2 3" key="1">
    <citation type="journal article" date="2019" name="Environ. Microbiol.">
        <title>At the nexus of three kingdoms: the genome of the mycorrhizal fungus Gigaspora margarita provides insights into plant, endobacterial and fungal interactions.</title>
        <authorList>
            <person name="Venice F."/>
            <person name="Ghignone S."/>
            <person name="Salvioli di Fossalunga A."/>
            <person name="Amselem J."/>
            <person name="Novero M."/>
            <person name="Xianan X."/>
            <person name="Sedzielewska Toro K."/>
            <person name="Morin E."/>
            <person name="Lipzen A."/>
            <person name="Grigoriev I.V."/>
            <person name="Henrissat B."/>
            <person name="Martin F.M."/>
            <person name="Bonfante P."/>
        </authorList>
    </citation>
    <scope>NUCLEOTIDE SEQUENCE [LARGE SCALE GENOMIC DNA]</scope>
    <source>
        <strain evidence="2 3">BEG34</strain>
    </source>
</reference>
<sequence>MDAISQVCANEHHSEPSNIIPTPETTDHIAISSDSNSQFTSPLDIEKNADTTPTDNVESVTTVSSSPPASQHTGTKQLGKRSKSAKKNRIHIILCIDYL</sequence>
<evidence type="ECO:0000313" key="3">
    <source>
        <dbReference type="Proteomes" id="UP000439903"/>
    </source>
</evidence>
<feature type="compositionally biased region" description="Low complexity" evidence="1">
    <location>
        <begin position="59"/>
        <end position="68"/>
    </location>
</feature>
<feature type="region of interest" description="Disordered" evidence="1">
    <location>
        <begin position="1"/>
        <end position="87"/>
    </location>
</feature>
<dbReference type="Proteomes" id="UP000439903">
    <property type="component" value="Unassembled WGS sequence"/>
</dbReference>
<evidence type="ECO:0000256" key="1">
    <source>
        <dbReference type="SAM" id="MobiDB-lite"/>
    </source>
</evidence>
<evidence type="ECO:0000313" key="2">
    <source>
        <dbReference type="EMBL" id="KAF0457493.1"/>
    </source>
</evidence>
<protein>
    <submittedName>
        <fullName evidence="2">Uncharacterized protein</fullName>
    </submittedName>
</protein>
<gene>
    <name evidence="2" type="ORF">F8M41_001170</name>
</gene>
<comment type="caution">
    <text evidence="2">The sequence shown here is derived from an EMBL/GenBank/DDBJ whole genome shotgun (WGS) entry which is preliminary data.</text>
</comment>
<feature type="compositionally biased region" description="Polar residues" evidence="1">
    <location>
        <begin position="32"/>
        <end position="41"/>
    </location>
</feature>
<proteinExistence type="predicted"/>
<feature type="compositionally biased region" description="Basic residues" evidence="1">
    <location>
        <begin position="78"/>
        <end position="87"/>
    </location>
</feature>
<keyword evidence="3" id="KW-1185">Reference proteome</keyword>
<dbReference type="AlphaFoldDB" id="A0A8H4A8A8"/>
<organism evidence="2 3">
    <name type="scientific">Gigaspora margarita</name>
    <dbReference type="NCBI Taxonomy" id="4874"/>
    <lineage>
        <taxon>Eukaryota</taxon>
        <taxon>Fungi</taxon>
        <taxon>Fungi incertae sedis</taxon>
        <taxon>Mucoromycota</taxon>
        <taxon>Glomeromycotina</taxon>
        <taxon>Glomeromycetes</taxon>
        <taxon>Diversisporales</taxon>
        <taxon>Gigasporaceae</taxon>
        <taxon>Gigaspora</taxon>
    </lineage>
</organism>
<name>A0A8H4A8A8_GIGMA</name>
<accession>A0A8H4A8A8</accession>